<feature type="domain" description="PDZ" evidence="2">
    <location>
        <begin position="270"/>
        <end position="334"/>
    </location>
</feature>
<dbReference type="Proteomes" id="UP000019116">
    <property type="component" value="Chromosome 3B"/>
</dbReference>
<sequence>MGAARDEAGLAAASSSHTRPRPSSSRIPAPARPRPLPPSHLPRTSPARPRRRRRCPSDPTAVDLLLVSLAPVPPLLPSEPQQREDEEHNDDDGGEQQQAAAGRERRAAAEGGRGARRRRWQRVVYSAARAVLERLMRRPHPPRSRLLALARLLLPRDLIQTGPPGPSGFHGCTGQLGCDGRCCRRPRPPRDRVDGARRVPIRARLLHGAAPIVGAHGGEPAVPGGVACGRPRLLLQVLQRAELVQMRRLRRCLQHWMIRSLGYWNPRNSKVRGKSGTQGALMGVGLSIGYPLAPNGSTTRLSVMSAAPRGPAEKAGIVSGDVILAIDDASAQDIWVLRSSVDLTILSGADTRHFVLKRERYTLNPVMSRMCEIPGSEDSSEIGYIKLTTFNQNAAGSVKEAIKKLRENNVKPFVLDLRNNSGGLFPEGIEIAKI</sequence>
<reference evidence="3" key="1">
    <citation type="submission" date="2018-08" db="EMBL/GenBank/DDBJ databases">
        <authorList>
            <person name="Rossello M."/>
        </authorList>
    </citation>
    <scope>NUCLEOTIDE SEQUENCE [LARGE SCALE GENOMIC DNA]</scope>
    <source>
        <strain evidence="3">cv. Chinese Spring</strain>
    </source>
</reference>
<dbReference type="InterPro" id="IPR029045">
    <property type="entry name" value="ClpP/crotonase-like_dom_sf"/>
</dbReference>
<dbReference type="Gramene" id="TraesCS3B02G362700.2">
    <property type="protein sequence ID" value="TraesCS3B02G362700.2"/>
    <property type="gene ID" value="TraesCS3B02G362700"/>
</dbReference>
<feature type="region of interest" description="Disordered" evidence="1">
    <location>
        <begin position="1"/>
        <end position="118"/>
    </location>
</feature>
<feature type="compositionally biased region" description="Low complexity" evidence="1">
    <location>
        <begin position="9"/>
        <end position="29"/>
    </location>
</feature>
<accession>A0A3B6FVH0</accession>
<dbReference type="Pfam" id="PF17820">
    <property type="entry name" value="PDZ_6"/>
    <property type="match status" value="1"/>
</dbReference>
<dbReference type="EnsemblPlants" id="TraesCS3B02G362700.2">
    <property type="protein sequence ID" value="TraesCS3B02G362700.2"/>
    <property type="gene ID" value="TraesCS3B02G362700"/>
</dbReference>
<dbReference type="Pfam" id="PF03572">
    <property type="entry name" value="Peptidase_S41"/>
    <property type="match status" value="1"/>
</dbReference>
<feature type="compositionally biased region" description="Low complexity" evidence="1">
    <location>
        <begin position="57"/>
        <end position="70"/>
    </location>
</feature>
<dbReference type="SMART" id="SM00228">
    <property type="entry name" value="PDZ"/>
    <property type="match status" value="1"/>
</dbReference>
<dbReference type="Gene3D" id="3.30.750.44">
    <property type="match status" value="1"/>
</dbReference>
<dbReference type="OrthoDB" id="43580at2759"/>
<dbReference type="Gene3D" id="2.30.42.10">
    <property type="match status" value="1"/>
</dbReference>
<dbReference type="Gramene" id="TraesCS3B03G0917500.2">
    <property type="protein sequence ID" value="TraesCS3B03G0917500.2.CDS"/>
    <property type="gene ID" value="TraesCS3B03G0917500"/>
</dbReference>
<proteinExistence type="predicted"/>
<dbReference type="PANTHER" id="PTHR32060">
    <property type="entry name" value="TAIL-SPECIFIC PROTEASE"/>
    <property type="match status" value="1"/>
</dbReference>
<dbReference type="SUPFAM" id="SSF52096">
    <property type="entry name" value="ClpP/crotonase"/>
    <property type="match status" value="1"/>
</dbReference>
<evidence type="ECO:0000313" key="4">
    <source>
        <dbReference type="Proteomes" id="UP000019116"/>
    </source>
</evidence>
<dbReference type="InterPro" id="IPR001478">
    <property type="entry name" value="PDZ"/>
</dbReference>
<protein>
    <recommendedName>
        <fullName evidence="2">PDZ domain-containing protein</fullName>
    </recommendedName>
</protein>
<name>A0A3B6FVH0_WHEAT</name>
<organism evidence="3">
    <name type="scientific">Triticum aestivum</name>
    <name type="common">Wheat</name>
    <dbReference type="NCBI Taxonomy" id="4565"/>
    <lineage>
        <taxon>Eukaryota</taxon>
        <taxon>Viridiplantae</taxon>
        <taxon>Streptophyta</taxon>
        <taxon>Embryophyta</taxon>
        <taxon>Tracheophyta</taxon>
        <taxon>Spermatophyta</taxon>
        <taxon>Magnoliopsida</taxon>
        <taxon>Liliopsida</taxon>
        <taxon>Poales</taxon>
        <taxon>Poaceae</taxon>
        <taxon>BOP clade</taxon>
        <taxon>Pooideae</taxon>
        <taxon>Triticodae</taxon>
        <taxon>Triticeae</taxon>
        <taxon>Triticinae</taxon>
        <taxon>Triticum</taxon>
    </lineage>
</organism>
<evidence type="ECO:0000313" key="3">
    <source>
        <dbReference type="EnsemblPlants" id="TraesCS3B02G362700.2"/>
    </source>
</evidence>
<evidence type="ECO:0000256" key="1">
    <source>
        <dbReference type="SAM" id="MobiDB-lite"/>
    </source>
</evidence>
<keyword evidence="4" id="KW-1185">Reference proteome</keyword>
<evidence type="ECO:0000259" key="2">
    <source>
        <dbReference type="PROSITE" id="PS50106"/>
    </source>
</evidence>
<reference evidence="3" key="2">
    <citation type="submission" date="2018-10" db="UniProtKB">
        <authorList>
            <consortium name="EnsemblPlants"/>
        </authorList>
    </citation>
    <scope>IDENTIFICATION</scope>
</reference>
<dbReference type="GO" id="GO:0006508">
    <property type="term" value="P:proteolysis"/>
    <property type="evidence" value="ECO:0007669"/>
    <property type="project" value="InterPro"/>
</dbReference>
<dbReference type="SMR" id="A0A3B6FVH0"/>
<dbReference type="PROSITE" id="PS50106">
    <property type="entry name" value="PDZ"/>
    <property type="match status" value="1"/>
</dbReference>
<dbReference type="Gene3D" id="3.90.226.10">
    <property type="entry name" value="2-enoyl-CoA Hydratase, Chain A, domain 1"/>
    <property type="match status" value="1"/>
</dbReference>
<dbReference type="InterPro" id="IPR036034">
    <property type="entry name" value="PDZ_sf"/>
</dbReference>
<dbReference type="PANTHER" id="PTHR32060:SF7">
    <property type="entry name" value="CARBOXYL-TERMINAL-PROCESSING PEPTIDASE 2, CHLOROPLASTIC"/>
    <property type="match status" value="1"/>
</dbReference>
<dbReference type="InterPro" id="IPR041489">
    <property type="entry name" value="PDZ_6"/>
</dbReference>
<feature type="compositionally biased region" description="Pro residues" evidence="1">
    <location>
        <begin position="30"/>
        <end position="40"/>
    </location>
</feature>
<dbReference type="SUPFAM" id="SSF50156">
    <property type="entry name" value="PDZ domain-like"/>
    <property type="match status" value="1"/>
</dbReference>
<dbReference type="InterPro" id="IPR005151">
    <property type="entry name" value="Tail-specific_protease"/>
</dbReference>
<dbReference type="AlphaFoldDB" id="A0A3B6FVH0"/>
<dbReference type="GO" id="GO:0008236">
    <property type="term" value="F:serine-type peptidase activity"/>
    <property type="evidence" value="ECO:0007669"/>
    <property type="project" value="InterPro"/>
</dbReference>